<evidence type="ECO:0000256" key="1">
    <source>
        <dbReference type="SAM" id="MobiDB-lite"/>
    </source>
</evidence>
<dbReference type="AlphaFoldDB" id="A0AAN6GAX8"/>
<organism evidence="2 3">
    <name type="scientific">Tilletia horrida</name>
    <dbReference type="NCBI Taxonomy" id="155126"/>
    <lineage>
        <taxon>Eukaryota</taxon>
        <taxon>Fungi</taxon>
        <taxon>Dikarya</taxon>
        <taxon>Basidiomycota</taxon>
        <taxon>Ustilaginomycotina</taxon>
        <taxon>Exobasidiomycetes</taxon>
        <taxon>Tilletiales</taxon>
        <taxon>Tilletiaceae</taxon>
        <taxon>Tilletia</taxon>
    </lineage>
</organism>
<protein>
    <submittedName>
        <fullName evidence="2">Uncharacterized protein</fullName>
    </submittedName>
</protein>
<dbReference type="Proteomes" id="UP001176521">
    <property type="component" value="Unassembled WGS sequence"/>
</dbReference>
<evidence type="ECO:0000313" key="2">
    <source>
        <dbReference type="EMBL" id="KAK0530965.1"/>
    </source>
</evidence>
<feature type="region of interest" description="Disordered" evidence="1">
    <location>
        <begin position="179"/>
        <end position="215"/>
    </location>
</feature>
<accession>A0AAN6GAX8</accession>
<dbReference type="EMBL" id="JAPDMQ010000199">
    <property type="protein sequence ID" value="KAK0530965.1"/>
    <property type="molecule type" value="Genomic_DNA"/>
</dbReference>
<comment type="caution">
    <text evidence="2">The sequence shown here is derived from an EMBL/GenBank/DDBJ whole genome shotgun (WGS) entry which is preliminary data.</text>
</comment>
<sequence length="215" mass="23241">MDSARLFPTTTTSISNPLYKAMAESMQPPYVHFTINDLGSIHNRVKAIDQQITIATTRAEGVTVPALWVISSAPSNDARKDAVMQKAEDVYKELTEGLISGMSGVLLANDIATRFATFYNRIISYVKIKGELVQIASGGWKYDPAHPPTVTNLDKTRWAIIAAALAHAKGRIEPALKKLDDSVTKQSSGGEKTKMTFDSTKPQAGFPSGSAGVKK</sequence>
<proteinExistence type="predicted"/>
<gene>
    <name evidence="2" type="ORF">OC842_003754</name>
</gene>
<feature type="compositionally biased region" description="Polar residues" evidence="1">
    <location>
        <begin position="184"/>
        <end position="202"/>
    </location>
</feature>
<evidence type="ECO:0000313" key="3">
    <source>
        <dbReference type="Proteomes" id="UP001176521"/>
    </source>
</evidence>
<reference evidence="2" key="1">
    <citation type="journal article" date="2023" name="PhytoFront">
        <title>Draft Genome Resources of Seven Strains of Tilletia horrida, Causal Agent of Kernel Smut of Rice.</title>
        <authorList>
            <person name="Khanal S."/>
            <person name="Antony Babu S."/>
            <person name="Zhou X.G."/>
        </authorList>
    </citation>
    <scope>NUCLEOTIDE SEQUENCE</scope>
    <source>
        <strain evidence="2">TX3</strain>
    </source>
</reference>
<name>A0AAN6GAX8_9BASI</name>
<keyword evidence="3" id="KW-1185">Reference proteome</keyword>